<proteinExistence type="predicted"/>
<feature type="transmembrane region" description="Helical" evidence="6">
    <location>
        <begin position="58"/>
        <end position="77"/>
    </location>
</feature>
<organism evidence="8 9">
    <name type="scientific">Meganyctiphanes norvegica</name>
    <name type="common">Northern krill</name>
    <name type="synonym">Thysanopoda norvegica</name>
    <dbReference type="NCBI Taxonomy" id="48144"/>
    <lineage>
        <taxon>Eukaryota</taxon>
        <taxon>Metazoa</taxon>
        <taxon>Ecdysozoa</taxon>
        <taxon>Arthropoda</taxon>
        <taxon>Crustacea</taxon>
        <taxon>Multicrustacea</taxon>
        <taxon>Malacostraca</taxon>
        <taxon>Eumalacostraca</taxon>
        <taxon>Eucarida</taxon>
        <taxon>Euphausiacea</taxon>
        <taxon>Euphausiidae</taxon>
        <taxon>Meganyctiphanes</taxon>
    </lineage>
</organism>
<dbReference type="SUPFAM" id="SSF81324">
    <property type="entry name" value="Voltage-gated potassium channels"/>
    <property type="match status" value="2"/>
</dbReference>
<dbReference type="PANTHER" id="PTHR46726">
    <property type="entry name" value="TWO PORE CHANNEL 3"/>
    <property type="match status" value="1"/>
</dbReference>
<dbReference type="Proteomes" id="UP001497623">
    <property type="component" value="Unassembled WGS sequence"/>
</dbReference>
<accession>A0AAV2PFV7</accession>
<dbReference type="PROSITE" id="PS00018">
    <property type="entry name" value="EF_HAND_1"/>
    <property type="match status" value="1"/>
</dbReference>
<keyword evidence="2 6" id="KW-0812">Transmembrane</keyword>
<dbReference type="Gene3D" id="1.10.287.70">
    <property type="match status" value="1"/>
</dbReference>
<feature type="non-terminal residue" evidence="8">
    <location>
        <position position="1"/>
    </location>
</feature>
<feature type="transmembrane region" description="Helical" evidence="6">
    <location>
        <begin position="126"/>
        <end position="151"/>
    </location>
</feature>
<keyword evidence="9" id="KW-1185">Reference proteome</keyword>
<evidence type="ECO:0000256" key="3">
    <source>
        <dbReference type="ARBA" id="ARBA00022837"/>
    </source>
</evidence>
<feature type="non-terminal residue" evidence="8">
    <location>
        <position position="409"/>
    </location>
</feature>
<dbReference type="Gene3D" id="1.20.120.350">
    <property type="entry name" value="Voltage-gated potassium channels. Chain C"/>
    <property type="match status" value="1"/>
</dbReference>
<reference evidence="8 9" key="1">
    <citation type="submission" date="2024-05" db="EMBL/GenBank/DDBJ databases">
        <authorList>
            <person name="Wallberg A."/>
        </authorList>
    </citation>
    <scope>NUCLEOTIDE SEQUENCE [LARGE SCALE GENOMIC DNA]</scope>
</reference>
<evidence type="ECO:0000256" key="4">
    <source>
        <dbReference type="ARBA" id="ARBA00022989"/>
    </source>
</evidence>
<keyword evidence="4 6" id="KW-1133">Transmembrane helix</keyword>
<dbReference type="InterPro" id="IPR011992">
    <property type="entry name" value="EF-hand-dom_pair"/>
</dbReference>
<dbReference type="InterPro" id="IPR027359">
    <property type="entry name" value="Volt_channel_dom_sf"/>
</dbReference>
<feature type="transmembrane region" description="Helical" evidence="6">
    <location>
        <begin position="276"/>
        <end position="295"/>
    </location>
</feature>
<feature type="transmembrane region" description="Helical" evidence="6">
    <location>
        <begin position="336"/>
        <end position="354"/>
    </location>
</feature>
<feature type="domain" description="Ion transport" evidence="7">
    <location>
        <begin position="23"/>
        <end position="156"/>
    </location>
</feature>
<evidence type="ECO:0000313" key="8">
    <source>
        <dbReference type="EMBL" id="CAL4058715.1"/>
    </source>
</evidence>
<comment type="subcellular location">
    <subcellularLocation>
        <location evidence="1">Membrane</location>
        <topology evidence="1">Multi-pass membrane protein</topology>
    </subcellularLocation>
</comment>
<evidence type="ECO:0000256" key="2">
    <source>
        <dbReference type="ARBA" id="ARBA00022692"/>
    </source>
</evidence>
<dbReference type="InterPro" id="IPR005821">
    <property type="entry name" value="Ion_trans_dom"/>
</dbReference>
<dbReference type="EMBL" id="CAXKWB010000031">
    <property type="protein sequence ID" value="CAL4058715.1"/>
    <property type="molecule type" value="Genomic_DNA"/>
</dbReference>
<evidence type="ECO:0000259" key="7">
    <source>
        <dbReference type="Pfam" id="PF00520"/>
    </source>
</evidence>
<feature type="transmembrane region" description="Helical" evidence="6">
    <location>
        <begin position="307"/>
        <end position="324"/>
    </location>
</feature>
<dbReference type="InterPro" id="IPR018247">
    <property type="entry name" value="EF_Hand_1_Ca_BS"/>
</dbReference>
<evidence type="ECO:0000313" key="9">
    <source>
        <dbReference type="Proteomes" id="UP001497623"/>
    </source>
</evidence>
<keyword evidence="5 6" id="KW-0472">Membrane</keyword>
<dbReference type="SUPFAM" id="SSF47473">
    <property type="entry name" value="EF-hand"/>
    <property type="match status" value="1"/>
</dbReference>
<feature type="transmembrane region" description="Helical" evidence="6">
    <location>
        <begin position="389"/>
        <end position="408"/>
    </location>
</feature>
<evidence type="ECO:0000256" key="6">
    <source>
        <dbReference type="SAM" id="Phobius"/>
    </source>
</evidence>
<feature type="domain" description="Ion transport" evidence="7">
    <location>
        <begin position="274"/>
        <end position="407"/>
    </location>
</feature>
<keyword evidence="3" id="KW-0106">Calcium</keyword>
<protein>
    <recommendedName>
        <fullName evidence="7">Ion transport domain-containing protein</fullName>
    </recommendedName>
</protein>
<evidence type="ECO:0000256" key="1">
    <source>
        <dbReference type="ARBA" id="ARBA00004141"/>
    </source>
</evidence>
<comment type="caution">
    <text evidence="8">The sequence shown here is derived from an EMBL/GenBank/DDBJ whole genome shotgun (WGS) entry which is preliminary data.</text>
</comment>
<sequence>IFAPLTFIDMIIYIGLVESDKQGVRWSRALRPLFAVNFPEMRQIRRSFRNLRRTLPDVFNVLFLFFFSLAIFALMAFKLFGDKKYKWVDGRPYFATYWDSLFDLYVLVTTANNPDIMMPAFDQSPYYVIFFVVFLVVCYFIYMNIILAVIYNNYRKHLKNEVKKAVYSKRQQLGKAFDLLAICIDKKRVVTRSRFVQLMKYLNPQKNPLIYNVLWIVLDSDESDVIDKGEFLKLSDLLNVEVTEVKDRATLFEKRFPRIYRSETSKFLIKIVKHKLFTLTFDLLTLANAIVIGVANSKDEWDDYAEWFFLAMFMSEIILKLYALGGRRFFRRMWNVFDFVVIGAALIIGLIEAVQDEDKQSRVTLDVLLVLRVLRLVKIIGNIGRFKVIVLTMTKIIPSLLTYGGVILV</sequence>
<dbReference type="GO" id="GO:0016020">
    <property type="term" value="C:membrane"/>
    <property type="evidence" value="ECO:0007669"/>
    <property type="project" value="UniProtKB-SubCell"/>
</dbReference>
<dbReference type="PANTHER" id="PTHR46726:SF1">
    <property type="entry name" value="TWO-PORE CALCIUM CHANNEL 3"/>
    <property type="match status" value="1"/>
</dbReference>
<dbReference type="Pfam" id="PF00520">
    <property type="entry name" value="Ion_trans"/>
    <property type="match status" value="2"/>
</dbReference>
<name>A0AAV2PFV7_MEGNR</name>
<dbReference type="GO" id="GO:0005216">
    <property type="term" value="F:monoatomic ion channel activity"/>
    <property type="evidence" value="ECO:0007669"/>
    <property type="project" value="InterPro"/>
</dbReference>
<dbReference type="AlphaFoldDB" id="A0AAV2PFV7"/>
<gene>
    <name evidence="8" type="ORF">MNOR_LOCUS159</name>
</gene>
<evidence type="ECO:0000256" key="5">
    <source>
        <dbReference type="ARBA" id="ARBA00023136"/>
    </source>
</evidence>